<comment type="caution">
    <text evidence="1">The sequence shown here is derived from an EMBL/GenBank/DDBJ whole genome shotgun (WGS) entry which is preliminary data.</text>
</comment>
<proteinExistence type="predicted"/>
<dbReference type="Proteomes" id="UP000276133">
    <property type="component" value="Unassembled WGS sequence"/>
</dbReference>
<accession>A0A3M7PGS0</accession>
<reference evidence="1 2" key="1">
    <citation type="journal article" date="2018" name="Sci. Rep.">
        <title>Genomic signatures of local adaptation to the degree of environmental predictability in rotifers.</title>
        <authorList>
            <person name="Franch-Gras L."/>
            <person name="Hahn C."/>
            <person name="Garcia-Roger E.M."/>
            <person name="Carmona M.J."/>
            <person name="Serra M."/>
            <person name="Gomez A."/>
        </authorList>
    </citation>
    <scope>NUCLEOTIDE SEQUENCE [LARGE SCALE GENOMIC DNA]</scope>
    <source>
        <strain evidence="1">HYR1</strain>
    </source>
</reference>
<keyword evidence="2" id="KW-1185">Reference proteome</keyword>
<evidence type="ECO:0000313" key="2">
    <source>
        <dbReference type="Proteomes" id="UP000276133"/>
    </source>
</evidence>
<dbReference type="AlphaFoldDB" id="A0A3M7PGS0"/>
<gene>
    <name evidence="1" type="ORF">BpHYR1_049776</name>
</gene>
<name>A0A3M7PGS0_BRAPC</name>
<protein>
    <submittedName>
        <fullName evidence="1">Uncharacterized protein</fullName>
    </submittedName>
</protein>
<sequence>MFKFIQNKASKITLKFGDLITSSIGLRSGDLVHTQNTNVRIVLRIIILVKSKPKIDRSEFLKGARIKLINEVDNNHLMVENSVLFLKFYIIKKNSIILECSLRPIASYKKHYLFKLQKFPDQPGNLQNSLIFLTSSAFTDAIAINLFIFNFTPITIIDIFII</sequence>
<dbReference type="EMBL" id="REGN01010901">
    <property type="protein sequence ID" value="RMZ98228.1"/>
    <property type="molecule type" value="Genomic_DNA"/>
</dbReference>
<organism evidence="1 2">
    <name type="scientific">Brachionus plicatilis</name>
    <name type="common">Marine rotifer</name>
    <name type="synonym">Brachionus muelleri</name>
    <dbReference type="NCBI Taxonomy" id="10195"/>
    <lineage>
        <taxon>Eukaryota</taxon>
        <taxon>Metazoa</taxon>
        <taxon>Spiralia</taxon>
        <taxon>Gnathifera</taxon>
        <taxon>Rotifera</taxon>
        <taxon>Eurotatoria</taxon>
        <taxon>Monogononta</taxon>
        <taxon>Pseudotrocha</taxon>
        <taxon>Ploima</taxon>
        <taxon>Brachionidae</taxon>
        <taxon>Brachionus</taxon>
    </lineage>
</organism>
<evidence type="ECO:0000313" key="1">
    <source>
        <dbReference type="EMBL" id="RMZ98228.1"/>
    </source>
</evidence>